<dbReference type="NCBIfam" id="TIGR03725">
    <property type="entry name" value="T6A_YeaZ"/>
    <property type="match status" value="1"/>
</dbReference>
<name>A0A023DJJ1_9BACL</name>
<dbReference type="EMBL" id="BAWO01000069">
    <property type="protein sequence ID" value="GAJ41432.1"/>
    <property type="molecule type" value="Genomic_DNA"/>
</dbReference>
<dbReference type="Gene3D" id="3.30.420.40">
    <property type="match status" value="2"/>
</dbReference>
<dbReference type="Proteomes" id="UP000023561">
    <property type="component" value="Unassembled WGS sequence"/>
</dbReference>
<feature type="domain" description="Gcp-like" evidence="1">
    <location>
        <begin position="32"/>
        <end position="224"/>
    </location>
</feature>
<comment type="caution">
    <text evidence="2">The sequence shown here is derived from an EMBL/GenBank/DDBJ whole genome shotgun (WGS) entry which is preliminary data.</text>
</comment>
<dbReference type="OrthoDB" id="9784166at2"/>
<sequence>MKILAIDTSNVVMGIALVEDDVVKGEITTNIKKDHSTRVMPAVQSLMKHCGVTPQELDLIAVARGPGSYTGVRIGVTIAKTLAWSLNIPIVGVSSLEVLAANGRYFSGAISPFFDARRGQIYTGLYRYNGTELECIKHDRIVLAEEWASELKARKEAVLFIGTDVALYKNIFQRHLGEYSHFAPAALQLPRPSELAFLGKKKEREDAHAFVPNYIRLAEAEAKWLAKQEGENKHGDGYSISIHDVK</sequence>
<dbReference type="GO" id="GO:0002949">
    <property type="term" value="P:tRNA threonylcarbamoyladenosine modification"/>
    <property type="evidence" value="ECO:0007669"/>
    <property type="project" value="InterPro"/>
</dbReference>
<protein>
    <submittedName>
        <fullName evidence="2">Peptidase M22 family protein</fullName>
    </submittedName>
</protein>
<dbReference type="GeneID" id="301192599"/>
<dbReference type="InterPro" id="IPR000905">
    <property type="entry name" value="Gcp-like_dom"/>
</dbReference>
<keyword evidence="3" id="KW-1185">Reference proteome</keyword>
<dbReference type="InterPro" id="IPR022496">
    <property type="entry name" value="T6A_TsaB"/>
</dbReference>
<accession>A0A023DJJ1</accession>
<evidence type="ECO:0000313" key="2">
    <source>
        <dbReference type="EMBL" id="GAJ41432.1"/>
    </source>
</evidence>
<reference evidence="2 3" key="1">
    <citation type="submission" date="2014-04" db="EMBL/GenBank/DDBJ databases">
        <title>Whole genome shotgun sequence of Geobacillus caldoxylosilyticus NBRC 107762.</title>
        <authorList>
            <person name="Hosoyama A."/>
            <person name="Hosoyama Y."/>
            <person name="Katano-Makiyama Y."/>
            <person name="Tsuchikane K."/>
            <person name="Ohji S."/>
            <person name="Ichikawa N."/>
            <person name="Yamazoe A."/>
            <person name="Fujita N."/>
        </authorList>
    </citation>
    <scope>NUCLEOTIDE SEQUENCE [LARGE SCALE GENOMIC DNA]</scope>
    <source>
        <strain evidence="2 3">NBRC 107762</strain>
    </source>
</reference>
<dbReference type="PANTHER" id="PTHR11735">
    <property type="entry name" value="TRNA N6-ADENOSINE THREONYLCARBAMOYLTRANSFERASE"/>
    <property type="match status" value="1"/>
</dbReference>
<dbReference type="GO" id="GO:0005829">
    <property type="term" value="C:cytosol"/>
    <property type="evidence" value="ECO:0007669"/>
    <property type="project" value="TreeGrafter"/>
</dbReference>
<evidence type="ECO:0000259" key="1">
    <source>
        <dbReference type="Pfam" id="PF00814"/>
    </source>
</evidence>
<dbReference type="InterPro" id="IPR043129">
    <property type="entry name" value="ATPase_NBD"/>
</dbReference>
<dbReference type="SUPFAM" id="SSF53067">
    <property type="entry name" value="Actin-like ATPase domain"/>
    <property type="match status" value="2"/>
</dbReference>
<evidence type="ECO:0000313" key="3">
    <source>
        <dbReference type="Proteomes" id="UP000023561"/>
    </source>
</evidence>
<dbReference type="PANTHER" id="PTHR11735:SF11">
    <property type="entry name" value="TRNA THREONYLCARBAMOYLADENOSINE BIOSYNTHESIS PROTEIN TSAB"/>
    <property type="match status" value="1"/>
</dbReference>
<gene>
    <name evidence="2" type="ORF">GCA01S_069_00240</name>
</gene>
<dbReference type="Pfam" id="PF00814">
    <property type="entry name" value="TsaD"/>
    <property type="match status" value="1"/>
</dbReference>
<proteinExistence type="predicted"/>
<organism evidence="2 3">
    <name type="scientific">Parageobacillus caldoxylosilyticus NBRC 107762</name>
    <dbReference type="NCBI Taxonomy" id="1220594"/>
    <lineage>
        <taxon>Bacteria</taxon>
        <taxon>Bacillati</taxon>
        <taxon>Bacillota</taxon>
        <taxon>Bacilli</taxon>
        <taxon>Bacillales</taxon>
        <taxon>Anoxybacillaceae</taxon>
        <taxon>Saccharococcus</taxon>
    </lineage>
</organism>
<dbReference type="CDD" id="cd24032">
    <property type="entry name" value="ASKHA_NBD_TsaB"/>
    <property type="match status" value="1"/>
</dbReference>
<dbReference type="AlphaFoldDB" id="A0A023DJJ1"/>
<dbReference type="RefSeq" id="WP_017434451.1">
    <property type="nucleotide sequence ID" value="NZ_BAWO01000069.1"/>
</dbReference>